<evidence type="ECO:0000256" key="5">
    <source>
        <dbReference type="ARBA" id="ARBA00023288"/>
    </source>
</evidence>
<dbReference type="PROSITE" id="PS51257">
    <property type="entry name" value="PROKAR_LIPOPROTEIN"/>
    <property type="match status" value="1"/>
</dbReference>
<sequence length="158" mass="17584">MNKILMLAVAFMLSACGFHLKGHIGMPSTLPYQTWYVDGGALQQVLETALHRADGKPVAAPDAQAEIRIVNVDMRKDIYTITQAAAINEYLLALRVVAEVSRNGEKLGEPIEVVIQRPMEYADSEVLGKQEEEATIWAEMRTDAAEQIIRRLTFLKAD</sequence>
<comment type="caution">
    <text evidence="8">The sequence shown here is derived from an EMBL/GenBank/DDBJ whole genome shotgun (WGS) entry which is preliminary data.</text>
</comment>
<keyword evidence="3 6" id="KW-0564">Palmitate</keyword>
<comment type="similarity">
    <text evidence="6">Belongs to the LptE lipoprotein family.</text>
</comment>
<keyword evidence="4 6" id="KW-0998">Cell outer membrane</keyword>
<accession>A0A0J0YPP2</accession>
<gene>
    <name evidence="6" type="primary">lptE</name>
    <name evidence="8" type="ORF">PL75_09895</name>
</gene>
<keyword evidence="1 6" id="KW-0732">Signal</keyword>
<name>A0A0J0YPP2_9NEIS</name>
<dbReference type="Pfam" id="PF04390">
    <property type="entry name" value="LptE"/>
    <property type="match status" value="1"/>
</dbReference>
<dbReference type="Proteomes" id="UP000036027">
    <property type="component" value="Unassembled WGS sequence"/>
</dbReference>
<keyword evidence="9" id="KW-1185">Reference proteome</keyword>
<comment type="subunit">
    <text evidence="6">Component of the lipopolysaccharide transport and assembly complex. Interacts with LptD.</text>
</comment>
<dbReference type="OrthoDB" id="5298094at2"/>
<dbReference type="GO" id="GO:0043165">
    <property type="term" value="P:Gram-negative-bacterium-type cell outer membrane assembly"/>
    <property type="evidence" value="ECO:0007669"/>
    <property type="project" value="UniProtKB-UniRule"/>
</dbReference>
<feature type="chain" id="PRO_5008840861" description="LPS-assembly lipoprotein LptE" evidence="7">
    <location>
        <begin position="21"/>
        <end position="158"/>
    </location>
</feature>
<evidence type="ECO:0000256" key="1">
    <source>
        <dbReference type="ARBA" id="ARBA00022729"/>
    </source>
</evidence>
<keyword evidence="2 6" id="KW-0472">Membrane</keyword>
<evidence type="ECO:0000313" key="9">
    <source>
        <dbReference type="Proteomes" id="UP000036027"/>
    </source>
</evidence>
<evidence type="ECO:0000256" key="7">
    <source>
        <dbReference type="SAM" id="SignalP"/>
    </source>
</evidence>
<dbReference type="EMBL" id="JTDO01000020">
    <property type="protein sequence ID" value="KLT72102.1"/>
    <property type="molecule type" value="Genomic_DNA"/>
</dbReference>
<dbReference type="PANTHER" id="PTHR38098:SF1">
    <property type="entry name" value="LPS-ASSEMBLY LIPOPROTEIN LPTE"/>
    <property type="match status" value="1"/>
</dbReference>
<evidence type="ECO:0000256" key="2">
    <source>
        <dbReference type="ARBA" id="ARBA00023136"/>
    </source>
</evidence>
<protein>
    <recommendedName>
        <fullName evidence="6">LPS-assembly lipoprotein LptE</fullName>
    </recommendedName>
</protein>
<dbReference type="HAMAP" id="MF_01186">
    <property type="entry name" value="LPS_assembly_LptE"/>
    <property type="match status" value="1"/>
</dbReference>
<dbReference type="PANTHER" id="PTHR38098">
    <property type="entry name" value="LPS-ASSEMBLY LIPOPROTEIN LPTE"/>
    <property type="match status" value="1"/>
</dbReference>
<evidence type="ECO:0000313" key="8">
    <source>
        <dbReference type="EMBL" id="KLT72102.1"/>
    </source>
</evidence>
<dbReference type="STRING" id="1470200.PL75_09895"/>
<dbReference type="Gene3D" id="3.30.160.150">
    <property type="entry name" value="Lipoprotein like domain"/>
    <property type="match status" value="1"/>
</dbReference>
<keyword evidence="5 6" id="KW-0449">Lipoprotein</keyword>
<reference evidence="8 9" key="1">
    <citation type="submission" date="2014-11" db="EMBL/GenBank/DDBJ databases">
        <title>Genome of a novel goose pathogen.</title>
        <authorList>
            <person name="Hansen C.M."/>
            <person name="Hueffer K."/>
            <person name="Choi S.C."/>
        </authorList>
    </citation>
    <scope>NUCLEOTIDE SEQUENCE [LARGE SCALE GENOMIC DNA]</scope>
    <source>
        <strain evidence="8 9">KH1503</strain>
    </source>
</reference>
<organism evidence="8 9">
    <name type="scientific">Neisseria arctica</name>
    <dbReference type="NCBI Taxonomy" id="1470200"/>
    <lineage>
        <taxon>Bacteria</taxon>
        <taxon>Pseudomonadati</taxon>
        <taxon>Pseudomonadota</taxon>
        <taxon>Betaproteobacteria</taxon>
        <taxon>Neisseriales</taxon>
        <taxon>Neisseriaceae</taxon>
        <taxon>Neisseria</taxon>
    </lineage>
</organism>
<feature type="signal peptide" evidence="7">
    <location>
        <begin position="1"/>
        <end position="20"/>
    </location>
</feature>
<dbReference type="InterPro" id="IPR007485">
    <property type="entry name" value="LPS_assembly_LptE"/>
</dbReference>
<dbReference type="GO" id="GO:0009279">
    <property type="term" value="C:cell outer membrane"/>
    <property type="evidence" value="ECO:0007669"/>
    <property type="project" value="UniProtKB-SubCell"/>
</dbReference>
<comment type="subcellular location">
    <subcellularLocation>
        <location evidence="6">Cell outer membrane</location>
        <topology evidence="6">Lipid-anchor</topology>
    </subcellularLocation>
</comment>
<evidence type="ECO:0000256" key="6">
    <source>
        <dbReference type="HAMAP-Rule" id="MF_01186"/>
    </source>
</evidence>
<comment type="function">
    <text evidence="6">Together with LptD, is involved in the assembly of lipopolysaccharide (LPS) at the surface of the outer membrane. Required for the proper assembly of LptD. Binds LPS and may serve as the LPS recognition site at the outer membrane.</text>
</comment>
<dbReference type="PATRIC" id="fig|1470200.3.peg.1237"/>
<evidence type="ECO:0000256" key="3">
    <source>
        <dbReference type="ARBA" id="ARBA00023139"/>
    </source>
</evidence>
<dbReference type="AlphaFoldDB" id="A0A0J0YPP2"/>
<evidence type="ECO:0000256" key="4">
    <source>
        <dbReference type="ARBA" id="ARBA00023237"/>
    </source>
</evidence>
<dbReference type="GO" id="GO:1990351">
    <property type="term" value="C:transporter complex"/>
    <property type="evidence" value="ECO:0007669"/>
    <property type="project" value="TreeGrafter"/>
</dbReference>
<dbReference type="RefSeq" id="WP_047761777.1">
    <property type="nucleotide sequence ID" value="NZ_CP091510.1"/>
</dbReference>
<proteinExistence type="inferred from homology"/>